<keyword evidence="2" id="KW-0049">Antioxidant</keyword>
<dbReference type="AlphaFoldDB" id="A0A1J0A7V8"/>
<protein>
    <submittedName>
        <fullName evidence="6">2-Cys peroxiredoxin</fullName>
    </submittedName>
</protein>
<dbReference type="Gene3D" id="3.40.30.10">
    <property type="entry name" value="Glutaredoxin"/>
    <property type="match status" value="1"/>
</dbReference>
<keyword evidence="1" id="KW-0560">Oxidoreductase</keyword>
<dbReference type="InterPro" id="IPR002065">
    <property type="entry name" value="TPX"/>
</dbReference>
<dbReference type="OrthoDB" id="9781543at2"/>
<evidence type="ECO:0000256" key="2">
    <source>
        <dbReference type="ARBA" id="ARBA00022862"/>
    </source>
</evidence>
<keyword evidence="4" id="KW-0676">Redox-active center</keyword>
<dbReference type="SUPFAM" id="SSF52833">
    <property type="entry name" value="Thioredoxin-like"/>
    <property type="match status" value="1"/>
</dbReference>
<sequence>MEVLLKGNPVELVGTPPKVGEKAPLFSLKDLSDNVISLEELKGKPVIISVVPDIDTSVCALQTKHFNKEAATIKDVYFLTISNNTKEQLANWCAAESVDMTMLRDEEGVVGKEYGILIPSINRLARSIFVLDKDGVITYEEIVPEVSSEPNYVKALDAAKALI</sequence>
<dbReference type="NCBIfam" id="NF001808">
    <property type="entry name" value="PRK00522.1"/>
    <property type="match status" value="1"/>
</dbReference>
<evidence type="ECO:0000259" key="5">
    <source>
        <dbReference type="PROSITE" id="PS51352"/>
    </source>
</evidence>
<keyword evidence="7" id="KW-1185">Reference proteome</keyword>
<accession>A0A1J0A7V8</accession>
<proteinExistence type="predicted"/>
<evidence type="ECO:0000256" key="4">
    <source>
        <dbReference type="ARBA" id="ARBA00023284"/>
    </source>
</evidence>
<dbReference type="GO" id="GO:0008379">
    <property type="term" value="F:thioredoxin peroxidase activity"/>
    <property type="evidence" value="ECO:0007669"/>
    <property type="project" value="InterPro"/>
</dbReference>
<feature type="domain" description="Thioredoxin" evidence="5">
    <location>
        <begin position="17"/>
        <end position="161"/>
    </location>
</feature>
<dbReference type="CDD" id="cd03014">
    <property type="entry name" value="PRX_Atyp2cys"/>
    <property type="match status" value="1"/>
</dbReference>
<dbReference type="InterPro" id="IPR000866">
    <property type="entry name" value="AhpC/TSA"/>
</dbReference>
<dbReference type="InterPro" id="IPR036249">
    <property type="entry name" value="Thioredoxin-like_sf"/>
</dbReference>
<evidence type="ECO:0000313" key="6">
    <source>
        <dbReference type="EMBL" id="APB31985.1"/>
    </source>
</evidence>
<evidence type="ECO:0000313" key="7">
    <source>
        <dbReference type="Proteomes" id="UP000191200"/>
    </source>
</evidence>
<keyword evidence="1" id="KW-0575">Peroxidase</keyword>
<dbReference type="PANTHER" id="PTHR43110:SF1">
    <property type="entry name" value="THIOL PEROXIDASE"/>
    <property type="match status" value="1"/>
</dbReference>
<name>A0A1J0A7V8_9ENTE</name>
<dbReference type="STRING" id="519472.BHY08_09295"/>
<dbReference type="Proteomes" id="UP000191200">
    <property type="component" value="Chromosome"/>
</dbReference>
<dbReference type="InterPro" id="IPR050455">
    <property type="entry name" value="Tpx_Peroxidase_subfamily"/>
</dbReference>
<keyword evidence="3" id="KW-1015">Disulfide bond</keyword>
<dbReference type="PANTHER" id="PTHR43110">
    <property type="entry name" value="THIOL PEROXIDASE"/>
    <property type="match status" value="1"/>
</dbReference>
<evidence type="ECO:0000256" key="3">
    <source>
        <dbReference type="ARBA" id="ARBA00023157"/>
    </source>
</evidence>
<dbReference type="InterPro" id="IPR013766">
    <property type="entry name" value="Thioredoxin_domain"/>
</dbReference>
<gene>
    <name evidence="6" type="ORF">BHY08_09295</name>
</gene>
<organism evidence="6 7">
    <name type="scientific">Vagococcus teuberi</name>
    <dbReference type="NCBI Taxonomy" id="519472"/>
    <lineage>
        <taxon>Bacteria</taxon>
        <taxon>Bacillati</taxon>
        <taxon>Bacillota</taxon>
        <taxon>Bacilli</taxon>
        <taxon>Lactobacillales</taxon>
        <taxon>Enterococcaceae</taxon>
        <taxon>Vagococcus</taxon>
    </lineage>
</organism>
<dbReference type="RefSeq" id="WP_071457593.1">
    <property type="nucleotide sequence ID" value="NZ_CABJEN010000010.1"/>
</dbReference>
<dbReference type="Pfam" id="PF00578">
    <property type="entry name" value="AhpC-TSA"/>
    <property type="match status" value="1"/>
</dbReference>
<dbReference type="EMBL" id="CP017267">
    <property type="protein sequence ID" value="APB31985.1"/>
    <property type="molecule type" value="Genomic_DNA"/>
</dbReference>
<dbReference type="KEGG" id="vte:BHY08_09295"/>
<dbReference type="PROSITE" id="PS51352">
    <property type="entry name" value="THIOREDOXIN_2"/>
    <property type="match status" value="1"/>
</dbReference>
<reference evidence="6 7" key="1">
    <citation type="submission" date="2016-09" db="EMBL/GenBank/DDBJ databases">
        <title>Vagococcus teuberi sp. nov., isolated from the Malian artisanal sour milk fene.</title>
        <authorList>
            <person name="Wullschleger S."/>
            <person name="Seifert C."/>
            <person name="Baumgartner S."/>
            <person name="Lacroix C."/>
            <person name="Bonfoh B."/>
            <person name="Stevens M.J."/>
            <person name="Meile L."/>
        </authorList>
    </citation>
    <scope>NUCLEOTIDE SEQUENCE [LARGE SCALE GENOMIC DNA]</scope>
    <source>
        <strain evidence="6 7">DSM 21459</strain>
    </source>
</reference>
<evidence type="ECO:0000256" key="1">
    <source>
        <dbReference type="ARBA" id="ARBA00022559"/>
    </source>
</evidence>